<sequence>MPTATHRFTVAFAGLEPLPATRLKVASALLLADLLDIRLVPWTGAQVDLLVADGGAPEGVQAIRAAWAARLPVLTFSREASGRQGESELRPDASVRRIAEALKAGLAAGHAGQPGVNLRSLRLIDCLRLDRRDPGARRLLMELGLFRVVVDLVRGQLHMLRRMPLDELLDHVEDPRWQSTVLDEADWQRLYRDDVTTSQAIAPLWWRLAVRPTLALPVLPPARLQLAAWPTLDLANTPPDWLAVLARLRDEDYTLAELVIQTGVAPHTVRRVMSVVQLSGLALIDAQQGPATRARRGNVEARQPRALLRLVRRLGRRLLGRGQA</sequence>
<accession>A0A4Q8LU82</accession>
<gene>
    <name evidence="1" type="ORF">EA655_20715</name>
</gene>
<protein>
    <submittedName>
        <fullName evidence="1">Uncharacterized protein</fullName>
    </submittedName>
</protein>
<name>A0A4Q8LU82_9GAMM</name>
<dbReference type="OrthoDB" id="6027059at2"/>
<evidence type="ECO:0000313" key="2">
    <source>
        <dbReference type="Proteomes" id="UP000294164"/>
    </source>
</evidence>
<dbReference type="Proteomes" id="UP000294164">
    <property type="component" value="Unassembled WGS sequence"/>
</dbReference>
<comment type="caution">
    <text evidence="1">The sequence shown here is derived from an EMBL/GenBank/DDBJ whole genome shotgun (WGS) entry which is preliminary data.</text>
</comment>
<organism evidence="1 2">
    <name type="scientific">Pseudoxanthomonas winnipegensis</name>
    <dbReference type="NCBI Taxonomy" id="2480810"/>
    <lineage>
        <taxon>Bacteria</taxon>
        <taxon>Pseudomonadati</taxon>
        <taxon>Pseudomonadota</taxon>
        <taxon>Gammaproteobacteria</taxon>
        <taxon>Lysobacterales</taxon>
        <taxon>Lysobacteraceae</taxon>
        <taxon>Pseudoxanthomonas</taxon>
    </lineage>
</organism>
<evidence type="ECO:0000313" key="1">
    <source>
        <dbReference type="EMBL" id="TAA34904.1"/>
    </source>
</evidence>
<reference evidence="1 2" key="1">
    <citation type="submission" date="2019-02" db="EMBL/GenBank/DDBJ databases">
        <title>WGS of Pseudoxanthomonas species novum from clinical isolates.</title>
        <authorList>
            <person name="Bernier A.-M."/>
            <person name="Bernard K."/>
            <person name="Vachon A."/>
        </authorList>
    </citation>
    <scope>NUCLEOTIDE SEQUENCE [LARGE SCALE GENOMIC DNA]</scope>
    <source>
        <strain evidence="1 2">NML130969</strain>
    </source>
</reference>
<dbReference type="AlphaFoldDB" id="A0A4Q8LU82"/>
<dbReference type="EMBL" id="SHMG01000021">
    <property type="protein sequence ID" value="TAA34904.1"/>
    <property type="molecule type" value="Genomic_DNA"/>
</dbReference>
<proteinExistence type="predicted"/>
<dbReference type="RefSeq" id="WP_130536143.1">
    <property type="nucleotide sequence ID" value="NZ_SHMG01000021.1"/>
</dbReference>